<feature type="compositionally biased region" description="Low complexity" evidence="1">
    <location>
        <begin position="905"/>
        <end position="916"/>
    </location>
</feature>
<feature type="region of interest" description="Disordered" evidence="1">
    <location>
        <begin position="745"/>
        <end position="781"/>
    </location>
</feature>
<feature type="region of interest" description="Disordered" evidence="1">
    <location>
        <begin position="457"/>
        <end position="516"/>
    </location>
</feature>
<comment type="caution">
    <text evidence="2">The sequence shown here is derived from an EMBL/GenBank/DDBJ whole genome shotgun (WGS) entry which is preliminary data.</text>
</comment>
<dbReference type="Proteomes" id="UP001165120">
    <property type="component" value="Unassembled WGS sequence"/>
</dbReference>
<dbReference type="AlphaFoldDB" id="A0A9W6T971"/>
<dbReference type="EMBL" id="BSXN01007856">
    <property type="protein sequence ID" value="GME85473.1"/>
    <property type="molecule type" value="Genomic_DNA"/>
</dbReference>
<sequence>MSYEISTYEDPLINLLKDPNLNKEKEKSNELISIIENIEDSTIKTYCIEGFEILKDLEKIEIKINNWQFQTLEFTVSKNLFLNEEDEKRRKFNFDIAKSVLNICLEMHNLLVELSIEIDELNEFSKKISPLQRISDPGTILTELGLRIIKLKNDLDDHISVQYSKARLVNIGIDLENLIYKLKLDDENFIKEFGEDAVLSNNNSNNDPSNNNISSNGLSEETVQSYKNFINTLLQQLSDSVNNKDTIEVMECISVVNDVEKMFETMKTQQLSEREERVKRLKTFRRQSYSQQQYQQQQQPQQQRQQQQQQQKSHKDPSQVKQSNNDEFNEKQEKIRLQKQKLEQERLNFLKEKEEYEKQQLRLQKEIEEYEKQQKELELEKLKINQDKILLQNQKQSQLEQKINIQHSTTINTNNNNDEIMESVENIQDYNNNDNVSISSEYEDGDDDEMVYYMENGKPKKAQNKNNENKYSSSNKLETSNNDNNNSEAHRRKSSSTNNNSIVSRSESSNSLSSSLLSPSLNKFGPMHSTQNILDQELNELTLKKIRTNTSLNENRIAQRRHKRRTNGRLSLSADSSLQKSTISESLPFLMTAFEEAKAAEEDIIEAMTPSLKRSASRSSRSHSSKMSSIHQSHFNHINHDLSRSSFESISSYRDVPTAQTSEEGFDLIDEIDETGEDGVYKPDIYNPRDLNNDYEENGNYVDSDQDDKSYDSSAELDDDIDDEAPPINALVNKNKHTAVRKSTSYDNVHNNNNNANKSGSGSNVPSYLLSSVPPKTSDLPPPLAPSFYGTNGFLRAMFQPKVIHINTSSVGNGKDDSNKHLKHIELDDSQKKLIDDDELKLSPKKLLKIKVGEGRVKETVKDIEQQLHTKKSPPPSPSPYTTVTQYNASHSAPSSPPRNRPQINNTTNSSDTNANVLKTLKNGTSGSTNNNSASFMSPLVSTVPSHLNRTNNFIPLIGKTPRDKAFNAASANNIDYSFADIDNLID</sequence>
<feature type="region of interest" description="Disordered" evidence="1">
    <location>
        <begin position="289"/>
        <end position="331"/>
    </location>
</feature>
<feature type="compositionally biased region" description="Low complexity" evidence="1">
    <location>
        <begin position="923"/>
        <end position="932"/>
    </location>
</feature>
<feature type="compositionally biased region" description="Low complexity" evidence="1">
    <location>
        <begin position="289"/>
        <end position="311"/>
    </location>
</feature>
<feature type="compositionally biased region" description="Basic residues" evidence="1">
    <location>
        <begin position="558"/>
        <end position="567"/>
    </location>
</feature>
<accession>A0A9W6T971</accession>
<gene>
    <name evidence="2" type="ORF">Cboi02_000694800</name>
</gene>
<feature type="region of interest" description="Disordered" evidence="1">
    <location>
        <begin position="611"/>
        <end position="631"/>
    </location>
</feature>
<feature type="compositionally biased region" description="Low complexity" evidence="1">
    <location>
        <begin position="745"/>
        <end position="764"/>
    </location>
</feature>
<proteinExistence type="predicted"/>
<feature type="compositionally biased region" description="Low complexity" evidence="1">
    <location>
        <begin position="464"/>
        <end position="476"/>
    </location>
</feature>
<feature type="compositionally biased region" description="Acidic residues" evidence="1">
    <location>
        <begin position="715"/>
        <end position="725"/>
    </location>
</feature>
<reference evidence="2" key="1">
    <citation type="submission" date="2023-04" db="EMBL/GenBank/DDBJ databases">
        <title>Candida boidinii NBRC 10035.</title>
        <authorList>
            <person name="Ichikawa N."/>
            <person name="Sato H."/>
            <person name="Tonouchi N."/>
        </authorList>
    </citation>
    <scope>NUCLEOTIDE SEQUENCE</scope>
    <source>
        <strain evidence="2">NBRC 10035</strain>
    </source>
</reference>
<feature type="region of interest" description="Disordered" evidence="1">
    <location>
        <begin position="864"/>
        <end position="932"/>
    </location>
</feature>
<feature type="region of interest" description="Disordered" evidence="1">
    <location>
        <begin position="552"/>
        <end position="573"/>
    </location>
</feature>
<evidence type="ECO:0000313" key="2">
    <source>
        <dbReference type="EMBL" id="GME85473.1"/>
    </source>
</evidence>
<name>A0A9W6T971_CANBO</name>
<protein>
    <submittedName>
        <fullName evidence="2">Unnamed protein product</fullName>
    </submittedName>
</protein>
<organism evidence="2 3">
    <name type="scientific">Candida boidinii</name>
    <name type="common">Yeast</name>
    <dbReference type="NCBI Taxonomy" id="5477"/>
    <lineage>
        <taxon>Eukaryota</taxon>
        <taxon>Fungi</taxon>
        <taxon>Dikarya</taxon>
        <taxon>Ascomycota</taxon>
        <taxon>Saccharomycotina</taxon>
        <taxon>Pichiomycetes</taxon>
        <taxon>Pichiales</taxon>
        <taxon>Pichiaceae</taxon>
        <taxon>Ogataea</taxon>
        <taxon>Ogataea/Candida clade</taxon>
    </lineage>
</organism>
<evidence type="ECO:0000313" key="3">
    <source>
        <dbReference type="Proteomes" id="UP001165120"/>
    </source>
</evidence>
<feature type="compositionally biased region" description="Polar residues" evidence="1">
    <location>
        <begin position="881"/>
        <end position="894"/>
    </location>
</feature>
<feature type="compositionally biased region" description="Polar residues" evidence="1">
    <location>
        <begin position="477"/>
        <end position="487"/>
    </location>
</feature>
<keyword evidence="3" id="KW-1185">Reference proteome</keyword>
<evidence type="ECO:0000256" key="1">
    <source>
        <dbReference type="SAM" id="MobiDB-lite"/>
    </source>
</evidence>
<feature type="compositionally biased region" description="Low complexity" evidence="1">
    <location>
        <begin position="498"/>
        <end position="516"/>
    </location>
</feature>
<feature type="region of interest" description="Disordered" evidence="1">
    <location>
        <begin position="677"/>
        <end position="727"/>
    </location>
</feature>